<comment type="caution">
    <text evidence="2">The sequence shown here is derived from an EMBL/GenBank/DDBJ whole genome shotgun (WGS) entry which is preliminary data.</text>
</comment>
<dbReference type="Proteomes" id="UP000283509">
    <property type="component" value="Unassembled WGS sequence"/>
</dbReference>
<accession>A0A3R7T0Z7</accession>
<reference evidence="2 3" key="2">
    <citation type="submission" date="2019-01" db="EMBL/GenBank/DDBJ databases">
        <title>The decoding of complex shrimp genome reveals the adaptation for benthos swimmer, frequently molting mechanism and breeding impact on genome.</title>
        <authorList>
            <person name="Sun Y."/>
            <person name="Gao Y."/>
            <person name="Yu Y."/>
        </authorList>
    </citation>
    <scope>NUCLEOTIDE SEQUENCE [LARGE SCALE GENOMIC DNA]</scope>
    <source>
        <tissue evidence="2">Muscle</tissue>
    </source>
</reference>
<dbReference type="AlphaFoldDB" id="A0A3R7T0Z7"/>
<gene>
    <name evidence="2" type="ORF">C7M84_022016</name>
</gene>
<sequence length="200" mass="22487">MNLLFAALLCWCCLGCCRGDHGCILSETSTRKATITEGFPGTIYLLPEGRFDRVFLRLFMERSDVGLNVKTITMKREDLPQSKKMQEIIVSIDSEGHPTMSLPDLTERTFACCPNYEIEKLEVESEGGGVWLFYRCPEAVNKERLHRITGRGSEAGDARRVGHAPPRACGCRWCWRSFVVASASRNPSAGFCSKERCRIL</sequence>
<dbReference type="EMBL" id="QCYY01000498">
    <property type="protein sequence ID" value="ROT84786.1"/>
    <property type="molecule type" value="Genomic_DNA"/>
</dbReference>
<dbReference type="OrthoDB" id="6366801at2759"/>
<reference evidence="2 3" key="1">
    <citation type="submission" date="2018-04" db="EMBL/GenBank/DDBJ databases">
        <authorList>
            <person name="Zhang X."/>
            <person name="Yuan J."/>
            <person name="Li F."/>
            <person name="Xiang J."/>
        </authorList>
    </citation>
    <scope>NUCLEOTIDE SEQUENCE [LARGE SCALE GENOMIC DNA]</scope>
    <source>
        <tissue evidence="2">Muscle</tissue>
    </source>
</reference>
<feature type="signal peptide" evidence="1">
    <location>
        <begin position="1"/>
        <end position="19"/>
    </location>
</feature>
<keyword evidence="1" id="KW-0732">Signal</keyword>
<keyword evidence="3" id="KW-1185">Reference proteome</keyword>
<proteinExistence type="predicted"/>
<evidence type="ECO:0000313" key="3">
    <source>
        <dbReference type="Proteomes" id="UP000283509"/>
    </source>
</evidence>
<feature type="chain" id="PRO_5018629041" evidence="1">
    <location>
        <begin position="20"/>
        <end position="200"/>
    </location>
</feature>
<protein>
    <submittedName>
        <fullName evidence="2">Uncharacterized protein</fullName>
    </submittedName>
</protein>
<evidence type="ECO:0000313" key="2">
    <source>
        <dbReference type="EMBL" id="ROT84786.1"/>
    </source>
</evidence>
<organism evidence="2 3">
    <name type="scientific">Penaeus vannamei</name>
    <name type="common">Whiteleg shrimp</name>
    <name type="synonym">Litopenaeus vannamei</name>
    <dbReference type="NCBI Taxonomy" id="6689"/>
    <lineage>
        <taxon>Eukaryota</taxon>
        <taxon>Metazoa</taxon>
        <taxon>Ecdysozoa</taxon>
        <taxon>Arthropoda</taxon>
        <taxon>Crustacea</taxon>
        <taxon>Multicrustacea</taxon>
        <taxon>Malacostraca</taxon>
        <taxon>Eumalacostraca</taxon>
        <taxon>Eucarida</taxon>
        <taxon>Decapoda</taxon>
        <taxon>Dendrobranchiata</taxon>
        <taxon>Penaeoidea</taxon>
        <taxon>Penaeidae</taxon>
        <taxon>Penaeus</taxon>
    </lineage>
</organism>
<name>A0A3R7T0Z7_PENVA</name>
<evidence type="ECO:0000256" key="1">
    <source>
        <dbReference type="SAM" id="SignalP"/>
    </source>
</evidence>